<protein>
    <submittedName>
        <fullName evidence="1">Uncharacterized protein</fullName>
    </submittedName>
</protein>
<comment type="caution">
    <text evidence="1">The sequence shown here is derived from an EMBL/GenBank/DDBJ whole genome shotgun (WGS) entry which is preliminary data.</text>
</comment>
<reference evidence="1 2" key="1">
    <citation type="submission" date="2019-06" db="EMBL/GenBank/DDBJ databases">
        <title>Sequencing the genomes of 1000 actinobacteria strains.</title>
        <authorList>
            <person name="Klenk H.-P."/>
        </authorList>
    </citation>
    <scope>NUCLEOTIDE SEQUENCE [LARGE SCALE GENOMIC DNA]</scope>
    <source>
        <strain evidence="1 2">DSM 45301</strain>
    </source>
</reference>
<evidence type="ECO:0000313" key="1">
    <source>
        <dbReference type="EMBL" id="TQM14315.1"/>
    </source>
</evidence>
<name>A0A543DYA8_9PSEU</name>
<gene>
    <name evidence="1" type="ORF">FB558_1077</name>
</gene>
<dbReference type="RefSeq" id="WP_142048649.1">
    <property type="nucleotide sequence ID" value="NZ_VFPA01000001.1"/>
</dbReference>
<dbReference type="EMBL" id="VFPA01000001">
    <property type="protein sequence ID" value="TQM14315.1"/>
    <property type="molecule type" value="Genomic_DNA"/>
</dbReference>
<evidence type="ECO:0000313" key="2">
    <source>
        <dbReference type="Proteomes" id="UP000315677"/>
    </source>
</evidence>
<sequence length="68" mass="7362">MQVHIDVSGSFRNPTEWTLLNLKDGGECSGSFVPADEGRNWTCTLPAGTLTLVTFRPPGASAEIAVRW</sequence>
<dbReference type="AlphaFoldDB" id="A0A543DYA8"/>
<accession>A0A543DYA8</accession>
<dbReference type="Proteomes" id="UP000315677">
    <property type="component" value="Unassembled WGS sequence"/>
</dbReference>
<organism evidence="1 2">
    <name type="scientific">Pseudonocardia kunmingensis</name>
    <dbReference type="NCBI Taxonomy" id="630975"/>
    <lineage>
        <taxon>Bacteria</taxon>
        <taxon>Bacillati</taxon>
        <taxon>Actinomycetota</taxon>
        <taxon>Actinomycetes</taxon>
        <taxon>Pseudonocardiales</taxon>
        <taxon>Pseudonocardiaceae</taxon>
        <taxon>Pseudonocardia</taxon>
    </lineage>
</organism>
<proteinExistence type="predicted"/>
<keyword evidence="2" id="KW-1185">Reference proteome</keyword>